<dbReference type="InterPro" id="IPR011990">
    <property type="entry name" value="TPR-like_helical_dom_sf"/>
</dbReference>
<evidence type="ECO:0000256" key="2">
    <source>
        <dbReference type="ARBA" id="ARBA00006275"/>
    </source>
</evidence>
<dbReference type="Gene3D" id="1.25.40.390">
    <property type="match status" value="1"/>
</dbReference>
<feature type="domain" description="SusD-like N-terminal" evidence="7">
    <location>
        <begin position="47"/>
        <end position="224"/>
    </location>
</feature>
<keyword evidence="5" id="KW-0998">Cell outer membrane</keyword>
<keyword evidence="4" id="KW-0472">Membrane</keyword>
<evidence type="ECO:0000259" key="7">
    <source>
        <dbReference type="Pfam" id="PF14322"/>
    </source>
</evidence>
<evidence type="ECO:0000256" key="4">
    <source>
        <dbReference type="ARBA" id="ARBA00023136"/>
    </source>
</evidence>
<dbReference type="SUPFAM" id="SSF48452">
    <property type="entry name" value="TPR-like"/>
    <property type="match status" value="1"/>
</dbReference>
<comment type="subcellular location">
    <subcellularLocation>
        <location evidence="1">Cell outer membrane</location>
    </subcellularLocation>
</comment>
<evidence type="ECO:0000256" key="1">
    <source>
        <dbReference type="ARBA" id="ARBA00004442"/>
    </source>
</evidence>
<dbReference type="Pfam" id="PF07980">
    <property type="entry name" value="SusD_RagB"/>
    <property type="match status" value="1"/>
</dbReference>
<sequence length="565" mass="65344">MKRIQYILATAILALTFTSCEDFFSESHDSYYETKNLFVDLPHARLAVDGIYQVLSNPNHYGQFEMAMATSDDMYYINGTNSDGNRRDISHYMVTPTNSWVETLWTKKYDGIDRANQVINNIRNMQEYKDGDSEALKYEGEALFLRALLSYDLVRYWGDVPYRTKEVVSVDDAYIGRTDREKIYDQIVNDLDRAKNQLPWAKEGSNSERATQGAARGLLMRVYLQRAGYSLKLNGAYSRPDDAIRQKYFEAVLEEFAEFGKNGFHKLYPQGYLQFWKNFSQDIVDPVESIFEVAFYTPDGKDNGAGTWGTYIGPYNSAKDPKGRANAFFRVLPEWLGYYEESDGRRDVNITHQAVFVSTKNNYDQYWCPAKWRREWMGNNPKDPNNTNTNFVYLRYADVLLMAAEAMNELNRTDEAVDLLNQVRTRAGATALDKGFANFETLYQRKGKWEYFTGKENKSYSYNMAQTFLPTGSNQEKFRVALFWERGFECCFELTRKYDLIRWGILEDAIKMHSTSPQKKGYAAGYNEKNPGNKGNFVHGKHELFPIPLSEISINTKITENNPGY</sequence>
<evidence type="ECO:0000259" key="6">
    <source>
        <dbReference type="Pfam" id="PF07980"/>
    </source>
</evidence>
<dbReference type="EMBL" id="JANDHW010000002">
    <property type="protein sequence ID" value="MCP9610984.1"/>
    <property type="molecule type" value="Genomic_DNA"/>
</dbReference>
<comment type="caution">
    <text evidence="8">The sequence shown here is derived from an EMBL/GenBank/DDBJ whole genome shotgun (WGS) entry which is preliminary data.</text>
</comment>
<dbReference type="Pfam" id="PF14322">
    <property type="entry name" value="SusD-like_3"/>
    <property type="match status" value="1"/>
</dbReference>
<evidence type="ECO:0000313" key="8">
    <source>
        <dbReference type="EMBL" id="MCP9610984.1"/>
    </source>
</evidence>
<accession>A0ABT1MED1</accession>
<evidence type="ECO:0000313" key="9">
    <source>
        <dbReference type="Proteomes" id="UP001205603"/>
    </source>
</evidence>
<comment type="similarity">
    <text evidence="2">Belongs to the SusD family.</text>
</comment>
<proteinExistence type="inferred from homology"/>
<keyword evidence="9" id="KW-1185">Reference proteome</keyword>
<dbReference type="PROSITE" id="PS51257">
    <property type="entry name" value="PROKAR_LIPOPROTEIN"/>
    <property type="match status" value="1"/>
</dbReference>
<evidence type="ECO:0000256" key="3">
    <source>
        <dbReference type="ARBA" id="ARBA00022729"/>
    </source>
</evidence>
<dbReference type="Proteomes" id="UP001205603">
    <property type="component" value="Unassembled WGS sequence"/>
</dbReference>
<feature type="domain" description="RagB/SusD" evidence="6">
    <location>
        <begin position="361"/>
        <end position="565"/>
    </location>
</feature>
<dbReference type="InterPro" id="IPR012944">
    <property type="entry name" value="SusD_RagB_dom"/>
</dbReference>
<evidence type="ECO:0000256" key="5">
    <source>
        <dbReference type="ARBA" id="ARBA00023237"/>
    </source>
</evidence>
<dbReference type="RefSeq" id="WP_255025630.1">
    <property type="nucleotide sequence ID" value="NZ_JANDHW010000002.1"/>
</dbReference>
<dbReference type="InterPro" id="IPR033985">
    <property type="entry name" value="SusD-like_N"/>
</dbReference>
<name>A0ABT1MED1_9BACT</name>
<gene>
    <name evidence="8" type="ORF">NMU02_02610</name>
</gene>
<organism evidence="8 9">
    <name type="scientific">Coprobacter tertius</name>
    <dbReference type="NCBI Taxonomy" id="2944915"/>
    <lineage>
        <taxon>Bacteria</taxon>
        <taxon>Pseudomonadati</taxon>
        <taxon>Bacteroidota</taxon>
        <taxon>Bacteroidia</taxon>
        <taxon>Bacteroidales</taxon>
        <taxon>Barnesiellaceae</taxon>
        <taxon>Coprobacter</taxon>
    </lineage>
</organism>
<protein>
    <submittedName>
        <fullName evidence="8">RagB/SusD family nutrient uptake outer membrane protein</fullName>
    </submittedName>
</protein>
<reference evidence="8 9" key="1">
    <citation type="submission" date="2022-07" db="EMBL/GenBank/DDBJ databases">
        <title>Fecal culturing of patients with breast cancer.</title>
        <authorList>
            <person name="Teng N.M.Y."/>
            <person name="Kiu R."/>
            <person name="Evans R."/>
            <person name="Baker D.J."/>
            <person name="Zenner C."/>
            <person name="Robinson S.D."/>
            <person name="Hall L.J."/>
        </authorList>
    </citation>
    <scope>NUCLEOTIDE SEQUENCE [LARGE SCALE GENOMIC DNA]</scope>
    <source>
        <strain evidence="8 9">LH1063</strain>
    </source>
</reference>
<keyword evidence="3" id="KW-0732">Signal</keyword>